<evidence type="ECO:0000313" key="4">
    <source>
        <dbReference type="Proteomes" id="UP001352852"/>
    </source>
</evidence>
<evidence type="ECO:0000256" key="1">
    <source>
        <dbReference type="SAM" id="MobiDB-lite"/>
    </source>
</evidence>
<evidence type="ECO:0000313" key="3">
    <source>
        <dbReference type="EMBL" id="MED6267729.1"/>
    </source>
</evidence>
<comment type="caution">
    <text evidence="3">The sequence shown here is derived from an EMBL/GenBank/DDBJ whole genome shotgun (WGS) entry which is preliminary data.</text>
</comment>
<feature type="compositionally biased region" description="Pro residues" evidence="1">
    <location>
        <begin position="100"/>
        <end position="110"/>
    </location>
</feature>
<feature type="chain" id="PRO_5046001731" evidence="2">
    <location>
        <begin position="20"/>
        <end position="252"/>
    </location>
</feature>
<feature type="region of interest" description="Disordered" evidence="1">
    <location>
        <begin position="30"/>
        <end position="137"/>
    </location>
</feature>
<organism evidence="3 4">
    <name type="scientific">Characodon lateralis</name>
    <dbReference type="NCBI Taxonomy" id="208331"/>
    <lineage>
        <taxon>Eukaryota</taxon>
        <taxon>Metazoa</taxon>
        <taxon>Chordata</taxon>
        <taxon>Craniata</taxon>
        <taxon>Vertebrata</taxon>
        <taxon>Euteleostomi</taxon>
        <taxon>Actinopterygii</taxon>
        <taxon>Neopterygii</taxon>
        <taxon>Teleostei</taxon>
        <taxon>Neoteleostei</taxon>
        <taxon>Acanthomorphata</taxon>
        <taxon>Ovalentaria</taxon>
        <taxon>Atherinomorphae</taxon>
        <taxon>Cyprinodontiformes</taxon>
        <taxon>Goodeidae</taxon>
        <taxon>Characodon</taxon>
    </lineage>
</organism>
<evidence type="ECO:0000256" key="2">
    <source>
        <dbReference type="SAM" id="SignalP"/>
    </source>
</evidence>
<feature type="signal peptide" evidence="2">
    <location>
        <begin position="1"/>
        <end position="19"/>
    </location>
</feature>
<name>A0ABU7D1B0_9TELE</name>
<keyword evidence="2" id="KW-0732">Signal</keyword>
<keyword evidence="4" id="KW-1185">Reference proteome</keyword>
<reference evidence="3 4" key="1">
    <citation type="submission" date="2021-06" db="EMBL/GenBank/DDBJ databases">
        <authorList>
            <person name="Palmer J.M."/>
        </authorList>
    </citation>
    <scope>NUCLEOTIDE SEQUENCE [LARGE SCALE GENOMIC DNA]</scope>
    <source>
        <strain evidence="3 4">CL_MEX2019</strain>
        <tissue evidence="3">Muscle</tissue>
    </source>
</reference>
<dbReference type="Proteomes" id="UP001352852">
    <property type="component" value="Unassembled WGS sequence"/>
</dbReference>
<feature type="compositionally biased region" description="Pro residues" evidence="1">
    <location>
        <begin position="59"/>
        <end position="74"/>
    </location>
</feature>
<dbReference type="EMBL" id="JAHUTJ010009341">
    <property type="protein sequence ID" value="MED6267729.1"/>
    <property type="molecule type" value="Genomic_DNA"/>
</dbReference>
<proteinExistence type="predicted"/>
<gene>
    <name evidence="3" type="ORF">CHARACLAT_015005</name>
</gene>
<sequence length="252" mass="26327">MRGKIFFFLILGSTTLLRAHQRALDEITASMRRSPASSSARLSTEAGGGFPAHDLAPDQPLPLPPTPNRVPGPAPKEFEDEPPSHPNPVPGLVLEGFMNEPPPHPDPVPGSVPEGSQAEPPSNSVPVHEGLVDGLPPLPHPVPGPVLEGFEDELPPSLVLVLEEFVDELSLPPVPVSGVRGSTLSACCASAAPPQISKALPKRGREGGSSCGSAINSKKRLASSLASFGKKELYDGPSAVDWNKTGRKISSP</sequence>
<accession>A0ABU7D1B0</accession>
<feature type="compositionally biased region" description="Low complexity" evidence="1">
    <location>
        <begin position="30"/>
        <end position="43"/>
    </location>
</feature>
<protein>
    <submittedName>
        <fullName evidence="3">Uncharacterized protein</fullName>
    </submittedName>
</protein>